<keyword evidence="2" id="KW-1003">Cell membrane</keyword>
<gene>
    <name evidence="7" type="ORF">SAMN05421810_109138</name>
</gene>
<feature type="transmembrane region" description="Helical" evidence="6">
    <location>
        <begin position="161"/>
        <end position="185"/>
    </location>
</feature>
<keyword evidence="4 6" id="KW-1133">Transmembrane helix</keyword>
<feature type="transmembrane region" description="Helical" evidence="6">
    <location>
        <begin position="124"/>
        <end position="149"/>
    </location>
</feature>
<evidence type="ECO:0000256" key="2">
    <source>
        <dbReference type="ARBA" id="ARBA00022475"/>
    </source>
</evidence>
<dbReference type="PROSITE" id="PS51257">
    <property type="entry name" value="PROKAR_LIPOPROTEIN"/>
    <property type="match status" value="1"/>
</dbReference>
<dbReference type="PANTHER" id="PTHR30086">
    <property type="entry name" value="ARGININE EXPORTER PROTEIN ARGO"/>
    <property type="match status" value="1"/>
</dbReference>
<keyword evidence="5 6" id="KW-0472">Membrane</keyword>
<sequence length="218" mass="22270">MVAAARACFDGQVDPLVLLGFAVACVVLNALPGPGMLFILSHGVAGGRAAGLAAALGMATGTVVHTAAAALGLSALLRAAPVVLDVLRVGGAAVLIYLAISALRSARGAAEMPVRARRPLRQTYLTAVLTNLANPKVVLFYLAFVPQFVTVGGWPASVQTLVLGGVLIVIGLVMDGVVGLAAGTAATLLRRPPVHRWLRRLSAAIFGGLAVRLLTDTR</sequence>
<evidence type="ECO:0000256" key="5">
    <source>
        <dbReference type="ARBA" id="ARBA00023136"/>
    </source>
</evidence>
<dbReference type="Pfam" id="PF01810">
    <property type="entry name" value="LysE"/>
    <property type="match status" value="1"/>
</dbReference>
<dbReference type="InterPro" id="IPR001123">
    <property type="entry name" value="LeuE-type"/>
</dbReference>
<keyword evidence="8" id="KW-1185">Reference proteome</keyword>
<dbReference type="EMBL" id="FOWW01000009">
    <property type="protein sequence ID" value="SFQ55105.1"/>
    <property type="molecule type" value="Genomic_DNA"/>
</dbReference>
<reference evidence="8" key="1">
    <citation type="submission" date="2016-10" db="EMBL/GenBank/DDBJ databases">
        <authorList>
            <person name="Varghese N."/>
            <person name="Submissions S."/>
        </authorList>
    </citation>
    <scope>NUCLEOTIDE SEQUENCE [LARGE SCALE GENOMIC DNA]</scope>
    <source>
        <strain evidence="8">CGMCC 4.5579</strain>
    </source>
</reference>
<dbReference type="GO" id="GO:0005886">
    <property type="term" value="C:plasma membrane"/>
    <property type="evidence" value="ECO:0007669"/>
    <property type="project" value="UniProtKB-SubCell"/>
</dbReference>
<evidence type="ECO:0000256" key="1">
    <source>
        <dbReference type="ARBA" id="ARBA00004651"/>
    </source>
</evidence>
<evidence type="ECO:0000256" key="6">
    <source>
        <dbReference type="SAM" id="Phobius"/>
    </source>
</evidence>
<evidence type="ECO:0000313" key="8">
    <source>
        <dbReference type="Proteomes" id="UP000198727"/>
    </source>
</evidence>
<feature type="transmembrane region" description="Helical" evidence="6">
    <location>
        <begin position="16"/>
        <end position="40"/>
    </location>
</feature>
<accession>A0A1I5ZF90</accession>
<dbReference type="PIRSF" id="PIRSF006324">
    <property type="entry name" value="LeuE"/>
    <property type="match status" value="1"/>
</dbReference>
<protein>
    <submittedName>
        <fullName evidence="7">Threonine/homoserine/homoserine lactone efflux protein</fullName>
    </submittedName>
</protein>
<dbReference type="AlphaFoldDB" id="A0A1I5ZF90"/>
<proteinExistence type="predicted"/>
<feature type="transmembrane region" description="Helical" evidence="6">
    <location>
        <begin position="52"/>
        <end position="76"/>
    </location>
</feature>
<evidence type="ECO:0000313" key="7">
    <source>
        <dbReference type="EMBL" id="SFQ55105.1"/>
    </source>
</evidence>
<keyword evidence="3 6" id="KW-0812">Transmembrane</keyword>
<evidence type="ECO:0000256" key="3">
    <source>
        <dbReference type="ARBA" id="ARBA00022692"/>
    </source>
</evidence>
<evidence type="ECO:0000256" key="4">
    <source>
        <dbReference type="ARBA" id="ARBA00022989"/>
    </source>
</evidence>
<name>A0A1I5ZF90_9PSEU</name>
<comment type="subcellular location">
    <subcellularLocation>
        <location evidence="1">Cell membrane</location>
        <topology evidence="1">Multi-pass membrane protein</topology>
    </subcellularLocation>
</comment>
<feature type="transmembrane region" description="Helical" evidence="6">
    <location>
        <begin position="82"/>
        <end position="103"/>
    </location>
</feature>
<dbReference type="STRING" id="587909.SAMN05421810_109138"/>
<dbReference type="Proteomes" id="UP000198727">
    <property type="component" value="Unassembled WGS sequence"/>
</dbReference>
<organism evidence="7 8">
    <name type="scientific">Amycolatopsis arida</name>
    <dbReference type="NCBI Taxonomy" id="587909"/>
    <lineage>
        <taxon>Bacteria</taxon>
        <taxon>Bacillati</taxon>
        <taxon>Actinomycetota</taxon>
        <taxon>Actinomycetes</taxon>
        <taxon>Pseudonocardiales</taxon>
        <taxon>Pseudonocardiaceae</taxon>
        <taxon>Amycolatopsis</taxon>
    </lineage>
</organism>
<dbReference type="PANTHER" id="PTHR30086:SF20">
    <property type="entry name" value="ARGININE EXPORTER PROTEIN ARGO-RELATED"/>
    <property type="match status" value="1"/>
</dbReference>
<dbReference type="GO" id="GO:0015171">
    <property type="term" value="F:amino acid transmembrane transporter activity"/>
    <property type="evidence" value="ECO:0007669"/>
    <property type="project" value="TreeGrafter"/>
</dbReference>